<evidence type="ECO:0000256" key="1">
    <source>
        <dbReference type="SAM" id="MobiDB-lite"/>
    </source>
</evidence>
<feature type="region of interest" description="Disordered" evidence="1">
    <location>
        <begin position="110"/>
        <end position="131"/>
    </location>
</feature>
<reference evidence="3 4" key="1">
    <citation type="journal article" date="2016" name="Mol. Biol. Evol.">
        <title>Comparative Genomics of Early-Diverging Mushroom-Forming Fungi Provides Insights into the Origins of Lignocellulose Decay Capabilities.</title>
        <authorList>
            <person name="Nagy L.G."/>
            <person name="Riley R."/>
            <person name="Tritt A."/>
            <person name="Adam C."/>
            <person name="Daum C."/>
            <person name="Floudas D."/>
            <person name="Sun H."/>
            <person name="Yadav J.S."/>
            <person name="Pangilinan J."/>
            <person name="Larsson K.H."/>
            <person name="Matsuura K."/>
            <person name="Barry K."/>
            <person name="Labutti K."/>
            <person name="Kuo R."/>
            <person name="Ohm R.A."/>
            <person name="Bhattacharya S.S."/>
            <person name="Shirouzu T."/>
            <person name="Yoshinaga Y."/>
            <person name="Martin F.M."/>
            <person name="Grigoriev I.V."/>
            <person name="Hibbett D.S."/>
        </authorList>
    </citation>
    <scope>NUCLEOTIDE SEQUENCE [LARGE SCALE GENOMIC DNA]</scope>
    <source>
        <strain evidence="3 4">HHB12733</strain>
    </source>
</reference>
<protein>
    <recommendedName>
        <fullName evidence="2">Integrase core domain-containing protein</fullName>
    </recommendedName>
</protein>
<accession>A0A165I3B5</accession>
<name>A0A165I3B5_9BASI</name>
<evidence type="ECO:0000313" key="4">
    <source>
        <dbReference type="Proteomes" id="UP000076842"/>
    </source>
</evidence>
<dbReference type="Pfam" id="PF24764">
    <property type="entry name" value="rva_4"/>
    <property type="match status" value="1"/>
</dbReference>
<sequence length="222" mass="25133">MVQHRGTNRGSYIGGNSVHNTRIERMWVDVNNSFAEKWAEFFHSLECNHGLNPLNQDHIWLIQWLFLDDINDDAVSFQNSWNYHTLSLDGRNQRPAELFLAGCLQHGARGLDQDPQIHSRPPLDTTSPHLPSQALPRDPLHLPNFGFLPLSASSPAVGDPIPSRLNTIDATPPRQPFHSDDIAMLERTLTDEGHFAQADHTSLTGRWQRSYELCITFTPLAE</sequence>
<gene>
    <name evidence="3" type="ORF">CALCODRAFT_429931</name>
</gene>
<dbReference type="PANTHER" id="PTHR46791:SF5">
    <property type="entry name" value="CLR5 DOMAIN-CONTAINING PROTEIN-RELATED"/>
    <property type="match status" value="1"/>
</dbReference>
<dbReference type="InParanoid" id="A0A165I3B5"/>
<keyword evidence="4" id="KW-1185">Reference proteome</keyword>
<dbReference type="EMBL" id="KV423934">
    <property type="protein sequence ID" value="KZT60080.1"/>
    <property type="molecule type" value="Genomic_DNA"/>
</dbReference>
<evidence type="ECO:0000313" key="3">
    <source>
        <dbReference type="EMBL" id="KZT60080.1"/>
    </source>
</evidence>
<dbReference type="InterPro" id="IPR058913">
    <property type="entry name" value="Integrase_dom_put"/>
</dbReference>
<organism evidence="3 4">
    <name type="scientific">Calocera cornea HHB12733</name>
    <dbReference type="NCBI Taxonomy" id="1353952"/>
    <lineage>
        <taxon>Eukaryota</taxon>
        <taxon>Fungi</taxon>
        <taxon>Dikarya</taxon>
        <taxon>Basidiomycota</taxon>
        <taxon>Agaricomycotina</taxon>
        <taxon>Dacrymycetes</taxon>
        <taxon>Dacrymycetales</taxon>
        <taxon>Dacrymycetaceae</taxon>
        <taxon>Calocera</taxon>
    </lineage>
</organism>
<dbReference type="OrthoDB" id="3353107at2759"/>
<evidence type="ECO:0000259" key="2">
    <source>
        <dbReference type="Pfam" id="PF24764"/>
    </source>
</evidence>
<dbReference type="AlphaFoldDB" id="A0A165I3B5"/>
<dbReference type="STRING" id="1353952.A0A165I3B5"/>
<dbReference type="Proteomes" id="UP000076842">
    <property type="component" value="Unassembled WGS sequence"/>
</dbReference>
<proteinExistence type="predicted"/>
<dbReference type="PANTHER" id="PTHR46791">
    <property type="entry name" value="EXPRESSED PROTEIN"/>
    <property type="match status" value="1"/>
</dbReference>
<feature type="domain" description="Integrase core" evidence="2">
    <location>
        <begin position="1"/>
        <end position="107"/>
    </location>
</feature>